<comment type="catalytic activity">
    <reaction evidence="7">
        <text>all-trans-retinol + hexadecanoyl-CoA = all-trans-retinyl hexadecanoate + CoA</text>
        <dbReference type="Rhea" id="RHEA:38175"/>
        <dbReference type="ChEBI" id="CHEBI:17336"/>
        <dbReference type="ChEBI" id="CHEBI:17616"/>
        <dbReference type="ChEBI" id="CHEBI:57287"/>
        <dbReference type="ChEBI" id="CHEBI:57379"/>
    </reaction>
    <physiologicalReaction direction="left-to-right" evidence="7">
        <dbReference type="Rhea" id="RHEA:38176"/>
    </physiologicalReaction>
</comment>
<evidence type="ECO:0000256" key="13">
    <source>
        <dbReference type="ARBA" id="ARBA00022824"/>
    </source>
</evidence>
<evidence type="ECO:0000256" key="11">
    <source>
        <dbReference type="ARBA" id="ARBA00022679"/>
    </source>
</evidence>
<dbReference type="GO" id="GO:0005789">
    <property type="term" value="C:endoplasmic reticulum membrane"/>
    <property type="evidence" value="ECO:0007669"/>
    <property type="project" value="UniProtKB-SubCell"/>
</dbReference>
<dbReference type="PANTHER" id="PTHR10408:SF7">
    <property type="entry name" value="DIACYLGLYCEROL O-ACYLTRANSFERASE 1"/>
    <property type="match status" value="1"/>
</dbReference>
<evidence type="ECO:0000256" key="5">
    <source>
        <dbReference type="ARBA" id="ARBA00001313"/>
    </source>
</evidence>
<name>A0A2C9K594_BIOGL</name>
<feature type="compositionally biased region" description="Polar residues" evidence="31">
    <location>
        <begin position="1"/>
        <end position="13"/>
    </location>
</feature>
<comment type="catalytic activity">
    <reaction evidence="18">
        <text>1,2-di-(9Z-octadecenoyl)-sn-glycerol + (9Z)-octadecenoyl-CoA = 1,2,3-tri-(9Z-octadecenoyl)-glycerol + CoA</text>
        <dbReference type="Rhea" id="RHEA:38219"/>
        <dbReference type="ChEBI" id="CHEBI:52333"/>
        <dbReference type="ChEBI" id="CHEBI:53753"/>
        <dbReference type="ChEBI" id="CHEBI:57287"/>
        <dbReference type="ChEBI" id="CHEBI:57387"/>
    </reaction>
    <physiologicalReaction direction="left-to-right" evidence="18">
        <dbReference type="Rhea" id="RHEA:38220"/>
    </physiologicalReaction>
</comment>
<dbReference type="PIRSF" id="PIRSF500231">
    <property type="entry name" value="Oat_dag"/>
    <property type="match status" value="1"/>
</dbReference>
<comment type="catalytic activity">
    <reaction evidence="22">
        <text>2-(9Z-octadecenoyl)-glycerol + (9Z)-octadecenoyl-CoA = 1,2-di-(9Z-octadecenoyl)-sn-glycerol + CoA</text>
        <dbReference type="Rhea" id="RHEA:37911"/>
        <dbReference type="ChEBI" id="CHEBI:52333"/>
        <dbReference type="ChEBI" id="CHEBI:57287"/>
        <dbReference type="ChEBI" id="CHEBI:57387"/>
        <dbReference type="ChEBI" id="CHEBI:73990"/>
    </reaction>
    <physiologicalReaction direction="left-to-right" evidence="22">
        <dbReference type="Rhea" id="RHEA:37912"/>
    </physiologicalReaction>
</comment>
<feature type="active site" evidence="30">
    <location>
        <position position="519"/>
    </location>
</feature>
<feature type="transmembrane region" description="Helical" evidence="32">
    <location>
        <begin position="501"/>
        <end position="518"/>
    </location>
</feature>
<comment type="catalytic activity">
    <reaction evidence="20">
        <text>1-O-(9Z-octadecenyl)-glycerol + (9Z)-octadecenoyl-CoA = 1-O-(9Z-octadecyl)-3-(9Z-octadecenoyl)-glycerol + CoA</text>
        <dbReference type="Rhea" id="RHEA:55340"/>
        <dbReference type="ChEBI" id="CHEBI:34116"/>
        <dbReference type="ChEBI" id="CHEBI:57287"/>
        <dbReference type="ChEBI" id="CHEBI:57387"/>
        <dbReference type="ChEBI" id="CHEBI:197429"/>
    </reaction>
    <physiologicalReaction direction="left-to-right" evidence="20">
        <dbReference type="Rhea" id="RHEA:55341"/>
    </physiologicalReaction>
</comment>
<dbReference type="STRING" id="6526.A0A2C9K594"/>
<dbReference type="InterPro" id="IPR014371">
    <property type="entry name" value="Oat_ACAT_DAG_ARE"/>
</dbReference>
<comment type="catalytic activity">
    <reaction evidence="1">
        <text>hexadecane-1,2-diol + hexadecanoyl-CoA = 2-hydroxyhexadecyl hexadecanoate + CoA</text>
        <dbReference type="Rhea" id="RHEA:38171"/>
        <dbReference type="ChEBI" id="CHEBI:57287"/>
        <dbReference type="ChEBI" id="CHEBI:57379"/>
        <dbReference type="ChEBI" id="CHEBI:75586"/>
        <dbReference type="ChEBI" id="CHEBI:75587"/>
    </reaction>
    <physiologicalReaction direction="left-to-right" evidence="1">
        <dbReference type="Rhea" id="RHEA:38172"/>
    </physiologicalReaction>
</comment>
<gene>
    <name evidence="33" type="primary">106051926</name>
</gene>
<comment type="catalytic activity">
    <reaction evidence="24">
        <text>an acyl-CoA + a 1,2-diacyl-sn-glycerol = a triacyl-sn-glycerol + CoA</text>
        <dbReference type="Rhea" id="RHEA:10868"/>
        <dbReference type="ChEBI" id="CHEBI:17815"/>
        <dbReference type="ChEBI" id="CHEBI:57287"/>
        <dbReference type="ChEBI" id="CHEBI:58342"/>
        <dbReference type="ChEBI" id="CHEBI:64615"/>
        <dbReference type="EC" id="2.3.1.20"/>
    </reaction>
    <physiologicalReaction direction="left-to-right" evidence="24">
        <dbReference type="Rhea" id="RHEA:10869"/>
    </physiologicalReaction>
</comment>
<organism evidence="33 34">
    <name type="scientific">Biomphalaria glabrata</name>
    <name type="common">Bloodfluke planorb</name>
    <name type="synonym">Freshwater snail</name>
    <dbReference type="NCBI Taxonomy" id="6526"/>
    <lineage>
        <taxon>Eukaryota</taxon>
        <taxon>Metazoa</taxon>
        <taxon>Spiralia</taxon>
        <taxon>Lophotrochozoa</taxon>
        <taxon>Mollusca</taxon>
        <taxon>Gastropoda</taxon>
        <taxon>Heterobranchia</taxon>
        <taxon>Euthyneura</taxon>
        <taxon>Panpulmonata</taxon>
        <taxon>Hygrophila</taxon>
        <taxon>Lymnaeoidea</taxon>
        <taxon>Planorbidae</taxon>
        <taxon>Biomphalaria</taxon>
    </lineage>
</organism>
<evidence type="ECO:0000256" key="21">
    <source>
        <dbReference type="ARBA" id="ARBA00048096"/>
    </source>
</evidence>
<dbReference type="VEuPathDB" id="VectorBase:BGLAX_041280"/>
<dbReference type="VEuPathDB" id="VectorBase:BGLB013436"/>
<comment type="catalytic activity">
    <reaction evidence="5">
        <text>2-(9Z-octadecenoyl)-glycerol + hexadecanoyl-CoA = 1-hexadecanoyl-2-(9Z-octadecenoyl)-sn-glycerol + CoA</text>
        <dbReference type="Rhea" id="RHEA:38071"/>
        <dbReference type="ChEBI" id="CHEBI:57287"/>
        <dbReference type="ChEBI" id="CHEBI:57379"/>
        <dbReference type="ChEBI" id="CHEBI:73990"/>
        <dbReference type="ChEBI" id="CHEBI:75466"/>
    </reaction>
    <physiologicalReaction direction="left-to-right" evidence="5">
        <dbReference type="Rhea" id="RHEA:38072"/>
    </physiologicalReaction>
</comment>
<comment type="catalytic activity">
    <reaction evidence="21">
        <text>2,3-di-(9Z)-octadecenoyl-sn-glycerol + (9Z)-octadecenoyl-CoA = 1,2,3-tri-(9Z-octadecenoyl)-glycerol + CoA</text>
        <dbReference type="Rhea" id="RHEA:38439"/>
        <dbReference type="ChEBI" id="CHEBI:53753"/>
        <dbReference type="ChEBI" id="CHEBI:57287"/>
        <dbReference type="ChEBI" id="CHEBI:57387"/>
        <dbReference type="ChEBI" id="CHEBI:75824"/>
    </reaction>
    <physiologicalReaction direction="left-to-right" evidence="21">
        <dbReference type="Rhea" id="RHEA:38440"/>
    </physiologicalReaction>
</comment>
<dbReference type="InterPro" id="IPR027251">
    <property type="entry name" value="Diacylglycerol_acylTrfase1"/>
</dbReference>
<evidence type="ECO:0000256" key="15">
    <source>
        <dbReference type="ARBA" id="ARBA00023136"/>
    </source>
</evidence>
<protein>
    <recommendedName>
        <fullName evidence="29">O-acyltransferase</fullName>
    </recommendedName>
</protein>
<dbReference type="GO" id="GO:0050252">
    <property type="term" value="F:retinol O-fatty-acyltransferase activity"/>
    <property type="evidence" value="ECO:0007669"/>
    <property type="project" value="UniProtKB-EC"/>
</dbReference>
<dbReference type="OrthoDB" id="10039049at2759"/>
<evidence type="ECO:0000256" key="8">
    <source>
        <dbReference type="ARBA" id="ARBA00004477"/>
    </source>
</evidence>
<feature type="transmembrane region" description="Helical" evidence="32">
    <location>
        <begin position="179"/>
        <end position="196"/>
    </location>
</feature>
<comment type="catalytic activity">
    <reaction evidence="19">
        <text>1-O-(9Z-octadecyl)-3-(9Z-octadecenoyl)-glycerol + (9Z)-octadecenoyl-CoA = 1-O-(9Z-octadecenyl)-2,3-di-(9Z-octadecenoyl)glycerol + CoA</text>
        <dbReference type="Rhea" id="RHEA:55344"/>
        <dbReference type="ChEBI" id="CHEBI:57287"/>
        <dbReference type="ChEBI" id="CHEBI:57387"/>
        <dbReference type="ChEBI" id="CHEBI:138735"/>
        <dbReference type="ChEBI" id="CHEBI:197429"/>
    </reaction>
    <physiologicalReaction direction="left-to-right" evidence="19">
        <dbReference type="Rhea" id="RHEA:55345"/>
    </physiologicalReaction>
</comment>
<comment type="catalytic activity">
    <reaction evidence="28">
        <text>1,3-di-(9Z-octadecenoyl)-glycerol + (9Z)-octadecenoyl-CoA = 1,2,3-tri-(9Z-octadecenoyl)-glycerol + CoA</text>
        <dbReference type="Rhea" id="RHEA:38435"/>
        <dbReference type="ChEBI" id="CHEBI:53753"/>
        <dbReference type="ChEBI" id="CHEBI:57287"/>
        <dbReference type="ChEBI" id="CHEBI:57387"/>
        <dbReference type="ChEBI" id="CHEBI:75735"/>
    </reaction>
    <physiologicalReaction direction="left-to-right" evidence="28">
        <dbReference type="Rhea" id="RHEA:38436"/>
    </physiologicalReaction>
</comment>
<dbReference type="Proteomes" id="UP000076420">
    <property type="component" value="Unassembled WGS sequence"/>
</dbReference>
<feature type="region of interest" description="Disordered" evidence="31">
    <location>
        <begin position="1"/>
        <end position="35"/>
    </location>
</feature>
<feature type="transmembrane region" description="Helical" evidence="32">
    <location>
        <begin position="559"/>
        <end position="578"/>
    </location>
</feature>
<dbReference type="AlphaFoldDB" id="A0A2C9K594"/>
<evidence type="ECO:0000256" key="31">
    <source>
        <dbReference type="SAM" id="MobiDB-lite"/>
    </source>
</evidence>
<evidence type="ECO:0000256" key="14">
    <source>
        <dbReference type="ARBA" id="ARBA00022989"/>
    </source>
</evidence>
<evidence type="ECO:0000256" key="1">
    <source>
        <dbReference type="ARBA" id="ARBA00000174"/>
    </source>
</evidence>
<dbReference type="KEGG" id="bgt:106051926"/>
<evidence type="ECO:0000256" key="23">
    <source>
        <dbReference type="ARBA" id="ARBA00048614"/>
    </source>
</evidence>
<evidence type="ECO:0000313" key="33">
    <source>
        <dbReference type="EnsemblMetazoa" id="BGLB013436-PC"/>
    </source>
</evidence>
<evidence type="ECO:0000256" key="17">
    <source>
        <dbReference type="ARBA" id="ARBA00023610"/>
    </source>
</evidence>
<evidence type="ECO:0000313" key="34">
    <source>
        <dbReference type="Proteomes" id="UP000076420"/>
    </source>
</evidence>
<keyword evidence="13 29" id="KW-0256">Endoplasmic reticulum</keyword>
<comment type="catalytic activity">
    <reaction evidence="27">
        <text>1-(9Z-octadecenoyl)-glycerol + (9Z)-octadecenoyl-CoA = 1,2-di-(9Z-octadecenoyl)-glycerol + CoA</text>
        <dbReference type="Rhea" id="RHEA:37915"/>
        <dbReference type="ChEBI" id="CHEBI:52323"/>
        <dbReference type="ChEBI" id="CHEBI:57287"/>
        <dbReference type="ChEBI" id="CHEBI:57387"/>
        <dbReference type="ChEBI" id="CHEBI:75342"/>
    </reaction>
    <physiologicalReaction direction="left-to-right" evidence="27">
        <dbReference type="Rhea" id="RHEA:37916"/>
    </physiologicalReaction>
</comment>
<keyword evidence="16 29" id="KW-0012">Acyltransferase</keyword>
<evidence type="ECO:0000256" key="26">
    <source>
        <dbReference type="ARBA" id="ARBA00048907"/>
    </source>
</evidence>
<sequence length="594" mass="68562">MVFTKFHQNGIDSTNDKTDKNPYQKTQSASSETNKKKMGIKTCVQNCSSSNHSCAINNSSNHKSELSSEACEGQLKMNVSSTSCDQTAKMREKCVYTDSLNRSKSFGDEVQSWIISLFTFDLETISSRLKKIIITSLESVIPDWLSEPEFMIFPKPQVDKTVIHSHADSLFSTSSGFTNYYGILNLCFILLVLGNARLFLENIIKYGILINYSYLAEWFLREPYNWPNLLLTVSIVIFPAIALCTEKLLAKGKISNSVGVVIYIINLTVLLLFPAGVIYYLHPVIVFSIFTLGNVTICFLKLISYAHVNYWCRENYANKRLKRRSSSGNIADDQSANNAVSKTLQSYPDNLNVRDLAYFMFAPTLCYELNFPRSARIRKRFLAKRVIEMVFLTWLMVALMQQWIVPAVNNARQPLEEMEIFKMLERLLKLAIPNHLIWLIWFYCFFHSTLNVVAELLRFGDRVFYKDWWNAETVSEFWQHWNIPVHRFAARHIYKPLLNKGFSRLMASTIVFLLSAFFHEYLVSIPLRMFKIWAFMGMAMQVPIAYITSKFVRGKWGNITMWLSLILGQPVAILAYFHDYYVVHSLPLHTNSTT</sequence>
<comment type="pathway">
    <text evidence="9">Lipid metabolism; glycerolipid metabolism.</text>
</comment>
<evidence type="ECO:0000256" key="9">
    <source>
        <dbReference type="ARBA" id="ARBA00005175"/>
    </source>
</evidence>
<evidence type="ECO:0000256" key="19">
    <source>
        <dbReference type="ARBA" id="ARBA00047609"/>
    </source>
</evidence>
<feature type="transmembrane region" description="Helical" evidence="32">
    <location>
        <begin position="226"/>
        <end position="245"/>
    </location>
</feature>
<evidence type="ECO:0000256" key="4">
    <source>
        <dbReference type="ARBA" id="ARBA00001118"/>
    </source>
</evidence>
<dbReference type="PANTHER" id="PTHR10408">
    <property type="entry name" value="STEROL O-ACYLTRANSFERASE"/>
    <property type="match status" value="1"/>
</dbReference>
<keyword evidence="11 29" id="KW-0808">Transferase</keyword>
<comment type="catalytic activity">
    <reaction evidence="6">
        <text>1,2-di-(9Z-octadecenoyl)-sn-glycerol + hexadecanoyl-CoA = 1,2-di-(9Z)-octadecenoyl-3-hexadecanoyl-sn-glycerol + CoA</text>
        <dbReference type="Rhea" id="RHEA:38163"/>
        <dbReference type="ChEBI" id="CHEBI:52333"/>
        <dbReference type="ChEBI" id="CHEBI:57287"/>
        <dbReference type="ChEBI" id="CHEBI:57379"/>
        <dbReference type="ChEBI" id="CHEBI:75583"/>
    </reaction>
    <physiologicalReaction direction="left-to-right" evidence="6">
        <dbReference type="Rhea" id="RHEA:38164"/>
    </physiologicalReaction>
</comment>
<evidence type="ECO:0000256" key="29">
    <source>
        <dbReference type="PIRNR" id="PIRNR000439"/>
    </source>
</evidence>
<feature type="transmembrane region" description="Helical" evidence="32">
    <location>
        <begin position="436"/>
        <end position="457"/>
    </location>
</feature>
<comment type="subcellular location">
    <subcellularLocation>
        <location evidence="8 29">Endoplasmic reticulum membrane</location>
        <topology evidence="8 29">Multi-pass membrane protein</topology>
    </subcellularLocation>
</comment>
<evidence type="ECO:0000256" key="20">
    <source>
        <dbReference type="ARBA" id="ARBA00047807"/>
    </source>
</evidence>
<keyword evidence="14 32" id="KW-1133">Transmembrane helix</keyword>
<evidence type="ECO:0000256" key="18">
    <source>
        <dbReference type="ARBA" id="ARBA00047367"/>
    </source>
</evidence>
<comment type="catalytic activity">
    <reaction evidence="2">
        <text>all-trans-retinol + an acyl-CoA = an all-trans-retinyl ester + CoA</text>
        <dbReference type="Rhea" id="RHEA:11488"/>
        <dbReference type="ChEBI" id="CHEBI:17336"/>
        <dbReference type="ChEBI" id="CHEBI:57287"/>
        <dbReference type="ChEBI" id="CHEBI:58342"/>
        <dbReference type="ChEBI" id="CHEBI:63410"/>
        <dbReference type="EC" id="2.3.1.76"/>
    </reaction>
    <physiologicalReaction direction="left-to-right" evidence="2">
        <dbReference type="Rhea" id="RHEA:11489"/>
    </physiologicalReaction>
</comment>
<evidence type="ECO:0000256" key="22">
    <source>
        <dbReference type="ARBA" id="ARBA00048135"/>
    </source>
</evidence>
<feature type="transmembrane region" description="Helical" evidence="32">
    <location>
        <begin position="386"/>
        <end position="405"/>
    </location>
</feature>
<accession>A0A2C9K594</accession>
<evidence type="ECO:0000256" key="12">
    <source>
        <dbReference type="ARBA" id="ARBA00022692"/>
    </source>
</evidence>
<feature type="transmembrane region" description="Helical" evidence="32">
    <location>
        <begin position="287"/>
        <end position="312"/>
    </location>
</feature>
<evidence type="ECO:0000256" key="30">
    <source>
        <dbReference type="PIRSR" id="PIRSR000439-1"/>
    </source>
</evidence>
<dbReference type="EnsemblMetazoa" id="BGLB013436-RC">
    <property type="protein sequence ID" value="BGLB013436-PC"/>
    <property type="gene ID" value="BGLB013436"/>
</dbReference>
<evidence type="ECO:0000256" key="25">
    <source>
        <dbReference type="ARBA" id="ARBA00048728"/>
    </source>
</evidence>
<dbReference type="EnsemblMetazoa" id="BGLB013436-RB">
    <property type="protein sequence ID" value="BGLB013436-PB"/>
    <property type="gene ID" value="BGLB013436"/>
</dbReference>
<comment type="subunit">
    <text evidence="17">Homodimer or homotetramer; both forms have similar enzymatic activities.</text>
</comment>
<evidence type="ECO:0000256" key="28">
    <source>
        <dbReference type="ARBA" id="ARBA00049549"/>
    </source>
</evidence>
<evidence type="ECO:0000256" key="32">
    <source>
        <dbReference type="SAM" id="Phobius"/>
    </source>
</evidence>
<proteinExistence type="inferred from homology"/>
<comment type="catalytic activity">
    <reaction evidence="4">
        <text>hexadecane-1,2-diol + 2 hexadecanoyl-CoA = 1,2-O,O-dihexadecanoyl-1,2-hexadecanediol + 2 CoA</text>
        <dbReference type="Rhea" id="RHEA:38211"/>
        <dbReference type="ChEBI" id="CHEBI:57287"/>
        <dbReference type="ChEBI" id="CHEBI:57379"/>
        <dbReference type="ChEBI" id="CHEBI:75586"/>
        <dbReference type="ChEBI" id="CHEBI:75608"/>
    </reaction>
    <physiologicalReaction direction="left-to-right" evidence="4">
        <dbReference type="Rhea" id="RHEA:38212"/>
    </physiologicalReaction>
</comment>
<keyword evidence="12 32" id="KW-0812">Transmembrane</keyword>
<keyword evidence="15 29" id="KW-0472">Membrane</keyword>
<comment type="similarity">
    <text evidence="10 29">Belongs to the membrane-bound acyltransferase family. Sterol o-acyltransferase subfamily.</text>
</comment>
<evidence type="ECO:0000256" key="3">
    <source>
        <dbReference type="ARBA" id="ARBA00000895"/>
    </source>
</evidence>
<comment type="catalytic activity">
    <reaction evidence="3">
        <text>13-cis-retinol + hexadecanoyl-CoA = 13-cis-retinyl hexadecanoate + CoA</text>
        <dbReference type="Rhea" id="RHEA:55296"/>
        <dbReference type="ChEBI" id="CHEBI:45479"/>
        <dbReference type="ChEBI" id="CHEBI:57287"/>
        <dbReference type="ChEBI" id="CHEBI:57379"/>
        <dbReference type="ChEBI" id="CHEBI:138722"/>
    </reaction>
    <physiologicalReaction direction="left-to-right" evidence="3">
        <dbReference type="Rhea" id="RHEA:55297"/>
    </physiologicalReaction>
</comment>
<feature type="transmembrane region" description="Helical" evidence="32">
    <location>
        <begin position="257"/>
        <end position="281"/>
    </location>
</feature>
<dbReference type="PIRSF" id="PIRSF000439">
    <property type="entry name" value="Oat_ACAT_DAG_ARE"/>
    <property type="match status" value="1"/>
</dbReference>
<evidence type="ECO:0000256" key="16">
    <source>
        <dbReference type="ARBA" id="ARBA00023315"/>
    </source>
</evidence>
<dbReference type="Pfam" id="PF03062">
    <property type="entry name" value="MBOAT"/>
    <property type="match status" value="1"/>
</dbReference>
<dbReference type="GO" id="GO:0004144">
    <property type="term" value="F:diacylglycerol O-acyltransferase activity"/>
    <property type="evidence" value="ECO:0007669"/>
    <property type="project" value="UniProtKB-EC"/>
</dbReference>
<feature type="compositionally biased region" description="Polar residues" evidence="31">
    <location>
        <begin position="23"/>
        <end position="32"/>
    </location>
</feature>
<dbReference type="UniPathway" id="UPA00230"/>
<comment type="catalytic activity">
    <reaction evidence="26">
        <text>hexadecan-1-ol + hexadecanoyl-CoA = hexadecyl hexadecanoate + CoA</text>
        <dbReference type="Rhea" id="RHEA:38167"/>
        <dbReference type="ChEBI" id="CHEBI:16125"/>
        <dbReference type="ChEBI" id="CHEBI:57287"/>
        <dbReference type="ChEBI" id="CHEBI:57379"/>
        <dbReference type="ChEBI" id="CHEBI:75584"/>
    </reaction>
    <physiologicalReaction direction="left-to-right" evidence="26">
        <dbReference type="Rhea" id="RHEA:38168"/>
    </physiologicalReaction>
</comment>
<evidence type="ECO:0000256" key="27">
    <source>
        <dbReference type="ARBA" id="ARBA00049168"/>
    </source>
</evidence>
<comment type="catalytic activity">
    <reaction evidence="23">
        <text>1-octadecanoyl-2-(5Z,8Z,11Z,14Z-eicosatetraenoyl)-sn-glycerol + (9Z)-octadecenoyl-CoA = 1-octadecanoyl-2-(5Z,8Z,11Z,14Z)-eicosatetraenoyl-3-(9Z)-octadecenoyl-sn-glycerol + CoA</text>
        <dbReference type="Rhea" id="RHEA:38307"/>
        <dbReference type="ChEBI" id="CHEBI:57287"/>
        <dbReference type="ChEBI" id="CHEBI:57387"/>
        <dbReference type="ChEBI" id="CHEBI:75728"/>
        <dbReference type="ChEBI" id="CHEBI:75729"/>
    </reaction>
    <physiologicalReaction direction="left-to-right" evidence="23">
        <dbReference type="Rhea" id="RHEA:38308"/>
    </physiologicalReaction>
</comment>
<evidence type="ECO:0000256" key="24">
    <source>
        <dbReference type="ARBA" id="ARBA00048634"/>
    </source>
</evidence>
<dbReference type="GO" id="GO:0019432">
    <property type="term" value="P:triglyceride biosynthetic process"/>
    <property type="evidence" value="ECO:0007669"/>
    <property type="project" value="InterPro"/>
</dbReference>
<reference evidence="33" key="1">
    <citation type="submission" date="2020-05" db="UniProtKB">
        <authorList>
            <consortium name="EnsemblMetazoa"/>
        </authorList>
    </citation>
    <scope>IDENTIFICATION</scope>
    <source>
        <strain evidence="33">BB02</strain>
    </source>
</reference>
<dbReference type="InterPro" id="IPR004299">
    <property type="entry name" value="MBOAT_fam"/>
</dbReference>
<evidence type="ECO:0000256" key="7">
    <source>
        <dbReference type="ARBA" id="ARBA00001764"/>
    </source>
</evidence>
<evidence type="ECO:0000256" key="10">
    <source>
        <dbReference type="ARBA" id="ARBA00009010"/>
    </source>
</evidence>
<comment type="catalytic activity">
    <reaction evidence="25">
        <text>1,2-di-(9Z-octadecenoyl)-glycerol + (9Z)-octadecenoate + H(+) = 1,2,3-tri-(9Z-octadecenoyl)-glycerol + H2O</text>
        <dbReference type="Rhea" id="RHEA:38379"/>
        <dbReference type="ChEBI" id="CHEBI:15377"/>
        <dbReference type="ChEBI" id="CHEBI:15378"/>
        <dbReference type="ChEBI" id="CHEBI:30823"/>
        <dbReference type="ChEBI" id="CHEBI:52323"/>
        <dbReference type="ChEBI" id="CHEBI:53753"/>
    </reaction>
    <physiologicalReaction direction="left-to-right" evidence="25">
        <dbReference type="Rhea" id="RHEA:38380"/>
    </physiologicalReaction>
</comment>
<feature type="transmembrane region" description="Helical" evidence="32">
    <location>
        <begin position="530"/>
        <end position="547"/>
    </location>
</feature>
<evidence type="ECO:0000256" key="6">
    <source>
        <dbReference type="ARBA" id="ARBA00001349"/>
    </source>
</evidence>
<evidence type="ECO:0000256" key="2">
    <source>
        <dbReference type="ARBA" id="ARBA00000633"/>
    </source>
</evidence>